<dbReference type="InterPro" id="IPR029062">
    <property type="entry name" value="Class_I_gatase-like"/>
</dbReference>
<protein>
    <submittedName>
        <fullName evidence="7">Molecular chaperone Hsp31 and glyoxalase 3</fullName>
    </submittedName>
</protein>
<dbReference type="InterPro" id="IPR017283">
    <property type="entry name" value="HchA"/>
</dbReference>
<dbReference type="PIRSF" id="PIRSF037798">
    <property type="entry name" value="Chaperone_HchA"/>
    <property type="match status" value="1"/>
</dbReference>
<sequence length="295" mass="31983">MTADQQDAPSTTPTPDPAEHRAYFPSPYSLDAYTSARTDFDGLATERGAWSGRPWKVLVLATDERYLPMDNGTMFSTGNHPVETLLPLHHVLEAGFGVEVATLSGNPAKFEWWAYPGEDDAVRSARDAVLPRWRAPKSLAEVVEHELGDDSEYLAVFVPGGHGALSGLPFSTDVRDLLEWAMRTDRLVVSLCHGPAAFLASRIGRGRSLFEGYEMCVFPDALDAGANIDIGYLPGALPWLLGAALQKDGVRVVNDDMSGRCTTDRNVITGDSPLAANELGRRTATALLEKARARA</sequence>
<dbReference type="SUPFAM" id="SSF52317">
    <property type="entry name" value="Class I glutamine amidotransferase-like"/>
    <property type="match status" value="1"/>
</dbReference>
<dbReference type="PANTHER" id="PTHR48094">
    <property type="entry name" value="PROTEIN/NUCLEIC ACID DEGLYCASE DJ-1-RELATED"/>
    <property type="match status" value="1"/>
</dbReference>
<name>A0A1I5DJ40_PSUAM</name>
<keyword evidence="5" id="KW-0234">DNA repair</keyword>
<keyword evidence="3" id="KW-0378">Hydrolase</keyword>
<evidence type="ECO:0000256" key="1">
    <source>
        <dbReference type="ARBA" id="ARBA00022490"/>
    </source>
</evidence>
<evidence type="ECO:0000256" key="4">
    <source>
        <dbReference type="ARBA" id="ARBA00023016"/>
    </source>
</evidence>
<dbReference type="GO" id="GO:0019243">
    <property type="term" value="P:methylglyoxal catabolic process to D-lactate via S-lactoyl-glutathione"/>
    <property type="evidence" value="ECO:0007669"/>
    <property type="project" value="TreeGrafter"/>
</dbReference>
<dbReference type="OrthoDB" id="9792284at2"/>
<evidence type="ECO:0000256" key="3">
    <source>
        <dbReference type="ARBA" id="ARBA00022801"/>
    </source>
</evidence>
<dbReference type="Proteomes" id="UP000199614">
    <property type="component" value="Unassembled WGS sequence"/>
</dbReference>
<dbReference type="InterPro" id="IPR050325">
    <property type="entry name" value="Prot/Nucl_acid_deglycase"/>
</dbReference>
<dbReference type="PANTHER" id="PTHR48094:SF20">
    <property type="entry name" value="PROTEIN_NUCLEIC ACID DEGLYCASE 1"/>
    <property type="match status" value="1"/>
</dbReference>
<dbReference type="GO" id="GO:0019172">
    <property type="term" value="F:glyoxalase III activity"/>
    <property type="evidence" value="ECO:0007669"/>
    <property type="project" value="TreeGrafter"/>
</dbReference>
<dbReference type="RefSeq" id="WP_093348764.1">
    <property type="nucleotide sequence ID" value="NZ_FOUY01000026.1"/>
</dbReference>
<accession>A0A1I5DJ40</accession>
<feature type="region of interest" description="Disordered" evidence="6">
    <location>
        <begin position="1"/>
        <end position="21"/>
    </location>
</feature>
<dbReference type="EMBL" id="FOUY01000026">
    <property type="protein sequence ID" value="SFN99223.1"/>
    <property type="molecule type" value="Genomic_DNA"/>
</dbReference>
<evidence type="ECO:0000313" key="8">
    <source>
        <dbReference type="Proteomes" id="UP000199614"/>
    </source>
</evidence>
<evidence type="ECO:0000256" key="2">
    <source>
        <dbReference type="ARBA" id="ARBA00022763"/>
    </source>
</evidence>
<dbReference type="AlphaFoldDB" id="A0A1I5DJ40"/>
<feature type="compositionally biased region" description="Low complexity" evidence="6">
    <location>
        <begin position="1"/>
        <end position="13"/>
    </location>
</feature>
<keyword evidence="8" id="KW-1185">Reference proteome</keyword>
<keyword evidence="1" id="KW-0963">Cytoplasm</keyword>
<evidence type="ECO:0000313" key="7">
    <source>
        <dbReference type="EMBL" id="SFN99223.1"/>
    </source>
</evidence>
<reference evidence="7 8" key="1">
    <citation type="submission" date="2016-10" db="EMBL/GenBank/DDBJ databases">
        <authorList>
            <person name="de Groot N.N."/>
        </authorList>
    </citation>
    <scope>NUCLEOTIDE SEQUENCE [LARGE SCALE GENOMIC DNA]</scope>
    <source>
        <strain evidence="7 8">CGMCC 4.1877</strain>
    </source>
</reference>
<dbReference type="GO" id="GO:0006281">
    <property type="term" value="P:DNA repair"/>
    <property type="evidence" value="ECO:0007669"/>
    <property type="project" value="UniProtKB-KW"/>
</dbReference>
<organism evidence="7 8">
    <name type="scientific">Pseudonocardia ammonioxydans</name>
    <dbReference type="NCBI Taxonomy" id="260086"/>
    <lineage>
        <taxon>Bacteria</taxon>
        <taxon>Bacillati</taxon>
        <taxon>Actinomycetota</taxon>
        <taxon>Actinomycetes</taxon>
        <taxon>Pseudonocardiales</taxon>
        <taxon>Pseudonocardiaceae</taxon>
        <taxon>Pseudonocardia</taxon>
    </lineage>
</organism>
<dbReference type="NCBIfam" id="NF003168">
    <property type="entry name" value="PRK04155.1"/>
    <property type="match status" value="1"/>
</dbReference>
<dbReference type="STRING" id="260086.SAMN05216207_102672"/>
<dbReference type="GO" id="GO:0005737">
    <property type="term" value="C:cytoplasm"/>
    <property type="evidence" value="ECO:0007669"/>
    <property type="project" value="TreeGrafter"/>
</dbReference>
<gene>
    <name evidence="7" type="ORF">SAMN05216207_102672</name>
</gene>
<dbReference type="GO" id="GO:0036524">
    <property type="term" value="F:protein deglycase activity"/>
    <property type="evidence" value="ECO:0007669"/>
    <property type="project" value="InterPro"/>
</dbReference>
<keyword evidence="4" id="KW-0346">Stress response</keyword>
<evidence type="ECO:0000256" key="5">
    <source>
        <dbReference type="ARBA" id="ARBA00023204"/>
    </source>
</evidence>
<evidence type="ECO:0000256" key="6">
    <source>
        <dbReference type="SAM" id="MobiDB-lite"/>
    </source>
</evidence>
<dbReference type="Gene3D" id="3.40.50.880">
    <property type="match status" value="1"/>
</dbReference>
<proteinExistence type="predicted"/>
<keyword evidence="2" id="KW-0227">DNA damage</keyword>